<dbReference type="Gene3D" id="3.30.60.20">
    <property type="match status" value="1"/>
</dbReference>
<keyword evidence="9" id="KW-0067">ATP-binding</keyword>
<keyword evidence="7" id="KW-0418">Kinase</keyword>
<dbReference type="InterPro" id="IPR027417">
    <property type="entry name" value="P-loop_NTPase"/>
</dbReference>
<evidence type="ECO:0000313" key="11">
    <source>
        <dbReference type="EMBL" id="QHS85150.1"/>
    </source>
</evidence>
<evidence type="ECO:0000256" key="8">
    <source>
        <dbReference type="ARBA" id="ARBA00022833"/>
    </source>
</evidence>
<dbReference type="PROSITE" id="PS00603">
    <property type="entry name" value="TK_CELLULAR_TYPE"/>
    <property type="match status" value="1"/>
</dbReference>
<dbReference type="PANTHER" id="PTHR11441:SF0">
    <property type="entry name" value="THYMIDINE KINASE, CYTOSOLIC"/>
    <property type="match status" value="1"/>
</dbReference>
<keyword evidence="3" id="KW-0237">DNA synthesis</keyword>
<protein>
    <recommendedName>
        <fullName evidence="2">thymidine kinase</fullName>
        <ecNumber evidence="2">2.7.1.21</ecNumber>
    </recommendedName>
</protein>
<evidence type="ECO:0000256" key="9">
    <source>
        <dbReference type="ARBA" id="ARBA00022840"/>
    </source>
</evidence>
<keyword evidence="4" id="KW-0808">Transferase</keyword>
<dbReference type="FunFam" id="3.40.50.300:FF:000948">
    <property type="entry name" value="Thymidine kinase"/>
    <property type="match status" value="1"/>
</dbReference>
<evidence type="ECO:0000256" key="7">
    <source>
        <dbReference type="ARBA" id="ARBA00022777"/>
    </source>
</evidence>
<name>A0A6C0AZC2_9ZZZZ</name>
<dbReference type="SUPFAM" id="SSF57716">
    <property type="entry name" value="Glucocorticoid receptor-like (DNA-binding domain)"/>
    <property type="match status" value="1"/>
</dbReference>
<evidence type="ECO:0000256" key="3">
    <source>
        <dbReference type="ARBA" id="ARBA00022634"/>
    </source>
</evidence>
<keyword evidence="8" id="KW-0862">Zinc</keyword>
<dbReference type="InterPro" id="IPR020633">
    <property type="entry name" value="Thymidine_kinase_CS"/>
</dbReference>
<keyword evidence="6" id="KW-0547">Nucleotide-binding</keyword>
<evidence type="ECO:0000256" key="6">
    <source>
        <dbReference type="ARBA" id="ARBA00022741"/>
    </source>
</evidence>
<reference evidence="11" key="1">
    <citation type="journal article" date="2020" name="Nature">
        <title>Giant virus diversity and host interactions through global metagenomics.</title>
        <authorList>
            <person name="Schulz F."/>
            <person name="Roux S."/>
            <person name="Paez-Espino D."/>
            <person name="Jungbluth S."/>
            <person name="Walsh D.A."/>
            <person name="Denef V.J."/>
            <person name="McMahon K.D."/>
            <person name="Konstantinidis K.T."/>
            <person name="Eloe-Fadrosh E.A."/>
            <person name="Kyrpides N.C."/>
            <person name="Woyke T."/>
        </authorList>
    </citation>
    <scope>NUCLEOTIDE SEQUENCE</scope>
    <source>
        <strain evidence="11">GVMAG-M-3300009182-67</strain>
    </source>
</reference>
<sequence length="189" mass="21490">METFTNGPVGKLELIIGNMFSGKSSELIRRINREKSINKKILVVNFISDNRYSNNSVATHDNLKVNCLKLAKLNDITENMIQQYDSFFIDEGQFFSDLFDIVLKLVDVHHKHVVVSGLDGDYLRNPFGDIVKLIPICDTLDKLKAYCCKCNNGTSAPFTKRIAKNKSTSVIDIGGNEKYIPVCRYHYFQ</sequence>
<dbReference type="EMBL" id="MN739041">
    <property type="protein sequence ID" value="QHS85150.1"/>
    <property type="molecule type" value="Genomic_DNA"/>
</dbReference>
<evidence type="ECO:0000256" key="1">
    <source>
        <dbReference type="ARBA" id="ARBA00007587"/>
    </source>
</evidence>
<organism evidence="11">
    <name type="scientific">viral metagenome</name>
    <dbReference type="NCBI Taxonomy" id="1070528"/>
    <lineage>
        <taxon>unclassified sequences</taxon>
        <taxon>metagenomes</taxon>
        <taxon>organismal metagenomes</taxon>
    </lineage>
</organism>
<dbReference type="GO" id="GO:0046872">
    <property type="term" value="F:metal ion binding"/>
    <property type="evidence" value="ECO:0007669"/>
    <property type="project" value="UniProtKB-KW"/>
</dbReference>
<dbReference type="SUPFAM" id="SSF52540">
    <property type="entry name" value="P-loop containing nucleoside triphosphate hydrolases"/>
    <property type="match status" value="1"/>
</dbReference>
<comment type="catalytic activity">
    <reaction evidence="10">
        <text>thymidine + ATP = dTMP + ADP + H(+)</text>
        <dbReference type="Rhea" id="RHEA:19129"/>
        <dbReference type="ChEBI" id="CHEBI:15378"/>
        <dbReference type="ChEBI" id="CHEBI:17748"/>
        <dbReference type="ChEBI" id="CHEBI:30616"/>
        <dbReference type="ChEBI" id="CHEBI:63528"/>
        <dbReference type="ChEBI" id="CHEBI:456216"/>
        <dbReference type="EC" id="2.7.1.21"/>
    </reaction>
</comment>
<dbReference type="Gene3D" id="3.40.50.300">
    <property type="entry name" value="P-loop containing nucleotide triphosphate hydrolases"/>
    <property type="match status" value="1"/>
</dbReference>
<evidence type="ECO:0000256" key="10">
    <source>
        <dbReference type="ARBA" id="ARBA00048254"/>
    </source>
</evidence>
<dbReference type="GO" id="GO:0004797">
    <property type="term" value="F:thymidine kinase activity"/>
    <property type="evidence" value="ECO:0007669"/>
    <property type="project" value="UniProtKB-EC"/>
</dbReference>
<dbReference type="PANTHER" id="PTHR11441">
    <property type="entry name" value="THYMIDINE KINASE"/>
    <property type="match status" value="1"/>
</dbReference>
<dbReference type="InterPro" id="IPR001267">
    <property type="entry name" value="Thymidine_kinase"/>
</dbReference>
<proteinExistence type="inferred from homology"/>
<dbReference type="GO" id="GO:0046104">
    <property type="term" value="P:thymidine metabolic process"/>
    <property type="evidence" value="ECO:0007669"/>
    <property type="project" value="TreeGrafter"/>
</dbReference>
<dbReference type="Pfam" id="PF00265">
    <property type="entry name" value="TK"/>
    <property type="match status" value="1"/>
</dbReference>
<dbReference type="GO" id="GO:0071897">
    <property type="term" value="P:DNA biosynthetic process"/>
    <property type="evidence" value="ECO:0007669"/>
    <property type="project" value="UniProtKB-KW"/>
</dbReference>
<dbReference type="EC" id="2.7.1.21" evidence="2"/>
<accession>A0A6C0AZC2</accession>
<evidence type="ECO:0000256" key="5">
    <source>
        <dbReference type="ARBA" id="ARBA00022723"/>
    </source>
</evidence>
<dbReference type="PIRSF" id="PIRSF035805">
    <property type="entry name" value="TK_cell"/>
    <property type="match status" value="1"/>
</dbReference>
<evidence type="ECO:0000256" key="4">
    <source>
        <dbReference type="ARBA" id="ARBA00022679"/>
    </source>
</evidence>
<dbReference type="GO" id="GO:0005524">
    <property type="term" value="F:ATP binding"/>
    <property type="evidence" value="ECO:0007669"/>
    <property type="project" value="UniProtKB-KW"/>
</dbReference>
<keyword evidence="5" id="KW-0479">Metal-binding</keyword>
<dbReference type="AlphaFoldDB" id="A0A6C0AZC2"/>
<comment type="similarity">
    <text evidence="1">Belongs to the thymidine kinase family.</text>
</comment>
<evidence type="ECO:0000256" key="2">
    <source>
        <dbReference type="ARBA" id="ARBA00012118"/>
    </source>
</evidence>